<dbReference type="EMBL" id="QGNW01000038">
    <property type="protein sequence ID" value="RVX09490.1"/>
    <property type="molecule type" value="Genomic_DNA"/>
</dbReference>
<protein>
    <submittedName>
        <fullName evidence="8">Homeobox-DDT domain protein RLT2</fullName>
    </submittedName>
</protein>
<dbReference type="Pfam" id="PF13966">
    <property type="entry name" value="zf-RVT"/>
    <property type="match status" value="1"/>
</dbReference>
<keyword evidence="2" id="KW-0804">Transcription</keyword>
<dbReference type="Pfam" id="PF15612">
    <property type="entry name" value="WHIM1"/>
    <property type="match status" value="1"/>
</dbReference>
<dbReference type="InterPro" id="IPR018501">
    <property type="entry name" value="DDT_dom"/>
</dbReference>
<feature type="region of interest" description="Disordered" evidence="5">
    <location>
        <begin position="1087"/>
        <end position="1106"/>
    </location>
</feature>
<dbReference type="Proteomes" id="UP000288805">
    <property type="component" value="Unassembled WGS sequence"/>
</dbReference>
<feature type="domain" description="HTH HARE-type" evidence="7">
    <location>
        <begin position="1535"/>
        <end position="1604"/>
    </location>
</feature>
<keyword evidence="3" id="KW-0539">Nucleus</keyword>
<keyword evidence="8" id="KW-0371">Homeobox</keyword>
<organism evidence="8 9">
    <name type="scientific">Vitis vinifera</name>
    <name type="common">Grape</name>
    <dbReference type="NCBI Taxonomy" id="29760"/>
    <lineage>
        <taxon>Eukaryota</taxon>
        <taxon>Viridiplantae</taxon>
        <taxon>Streptophyta</taxon>
        <taxon>Embryophyta</taxon>
        <taxon>Tracheophyta</taxon>
        <taxon>Spermatophyta</taxon>
        <taxon>Magnoliopsida</taxon>
        <taxon>eudicotyledons</taxon>
        <taxon>Gunneridae</taxon>
        <taxon>Pentapetalae</taxon>
        <taxon>rosids</taxon>
        <taxon>Vitales</taxon>
        <taxon>Vitaceae</taxon>
        <taxon>Viteae</taxon>
        <taxon>Vitis</taxon>
    </lineage>
</organism>
<evidence type="ECO:0000259" key="6">
    <source>
        <dbReference type="PROSITE" id="PS50827"/>
    </source>
</evidence>
<feature type="domain" description="DDT" evidence="6">
    <location>
        <begin position="1353"/>
        <end position="1412"/>
    </location>
</feature>
<evidence type="ECO:0000256" key="3">
    <source>
        <dbReference type="ARBA" id="ARBA00023242"/>
    </source>
</evidence>
<evidence type="ECO:0000256" key="1">
    <source>
        <dbReference type="ARBA" id="ARBA00004123"/>
    </source>
</evidence>
<dbReference type="CDD" id="cd01650">
    <property type="entry name" value="RT_nLTR_like"/>
    <property type="match status" value="1"/>
</dbReference>
<dbReference type="InterPro" id="IPR028942">
    <property type="entry name" value="WHIM1_dom"/>
</dbReference>
<feature type="coiled-coil region" evidence="4">
    <location>
        <begin position="1161"/>
        <end position="1263"/>
    </location>
</feature>
<reference evidence="8 9" key="1">
    <citation type="journal article" date="2018" name="PLoS Genet.">
        <title>Population sequencing reveals clonal diversity and ancestral inbreeding in the grapevine cultivar Chardonnay.</title>
        <authorList>
            <person name="Roach M.J."/>
            <person name="Johnson D.L."/>
            <person name="Bohlmann J."/>
            <person name="van Vuuren H.J."/>
            <person name="Jones S.J."/>
            <person name="Pretorius I.S."/>
            <person name="Schmidt S.A."/>
            <person name="Borneman A.R."/>
        </authorList>
    </citation>
    <scope>NUCLEOTIDE SEQUENCE [LARGE SCALE GENOMIC DNA]</scope>
    <source>
        <strain evidence="9">cv. Chardonnay</strain>
        <tissue evidence="8">Leaf</tissue>
    </source>
</reference>
<feature type="compositionally biased region" description="Basic and acidic residues" evidence="5">
    <location>
        <begin position="2466"/>
        <end position="2481"/>
    </location>
</feature>
<dbReference type="InterPro" id="IPR007759">
    <property type="entry name" value="Asxl_HARE-HTH"/>
</dbReference>
<feature type="region of interest" description="Disordered" evidence="5">
    <location>
        <begin position="1627"/>
        <end position="1664"/>
    </location>
</feature>
<feature type="compositionally biased region" description="Gly residues" evidence="5">
    <location>
        <begin position="2577"/>
        <end position="2587"/>
    </location>
</feature>
<proteinExistence type="predicted"/>
<evidence type="ECO:0000256" key="5">
    <source>
        <dbReference type="SAM" id="MobiDB-lite"/>
    </source>
</evidence>
<feature type="region of interest" description="Disordered" evidence="5">
    <location>
        <begin position="2366"/>
        <end position="2594"/>
    </location>
</feature>
<dbReference type="PROSITE" id="PS50827">
    <property type="entry name" value="DDT"/>
    <property type="match status" value="1"/>
</dbReference>
<keyword evidence="8" id="KW-0238">DNA-binding</keyword>
<feature type="compositionally biased region" description="Acidic residues" evidence="5">
    <location>
        <begin position="1743"/>
        <end position="1753"/>
    </location>
</feature>
<evidence type="ECO:0000256" key="2">
    <source>
        <dbReference type="ARBA" id="ARBA00023163"/>
    </source>
</evidence>
<dbReference type="InterPro" id="IPR026960">
    <property type="entry name" value="RVT-Znf"/>
</dbReference>
<dbReference type="PANTHER" id="PTHR36968">
    <property type="entry name" value="HOMEOBOX-DDT DOMAIN PROTEIN RLT2"/>
    <property type="match status" value="1"/>
</dbReference>
<feature type="compositionally biased region" description="Acidic residues" evidence="5">
    <location>
        <begin position="1632"/>
        <end position="1659"/>
    </location>
</feature>
<dbReference type="PROSITE" id="PS51913">
    <property type="entry name" value="HTH_HARE"/>
    <property type="match status" value="1"/>
</dbReference>
<feature type="compositionally biased region" description="Acidic residues" evidence="5">
    <location>
        <begin position="2492"/>
        <end position="2513"/>
    </location>
</feature>
<evidence type="ECO:0000256" key="4">
    <source>
        <dbReference type="SAM" id="Coils"/>
    </source>
</evidence>
<dbReference type="PANTHER" id="PTHR36968:SF5">
    <property type="entry name" value="HOMEOBOX-DDT DOMAIN PROTEIN RLT2"/>
    <property type="match status" value="1"/>
</dbReference>
<accession>A0A438JKM0</accession>
<comment type="caution">
    <text evidence="8">The sequence shown here is derived from an EMBL/GenBank/DDBJ whole genome shotgun (WGS) entry which is preliminary data.</text>
</comment>
<keyword evidence="4" id="KW-0175">Coiled coil</keyword>
<feature type="compositionally biased region" description="Acidic residues" evidence="5">
    <location>
        <begin position="2527"/>
        <end position="2555"/>
    </location>
</feature>
<comment type="subcellular location">
    <subcellularLocation>
        <location evidence="1">Nucleus</location>
    </subcellularLocation>
</comment>
<sequence length="2594" mass="293899">MGPDGFLIMYMEQRQLGSRSKVCGLMRPNFTSDLTLNQSRIPGVDSLQLRAGGFLLFSFLLLLCGLCRLVYSLPLYVKGAVQCTLPRPVSDHFPILLDGGGVRRGLVPFRFILAEKLKALKAILKSWNKDVFGQVGVNKKLALDKVIFWDGQEKLRPLSLEELEARKVAKGDFEKWALMEEVSWRQKSREVWLREGDRNTGFFHKMANSHRRRNCLSKIKVDGVWLTEEQEIKRGVVRAFKDQLTDPGGWHPSMEGLDFNRIGDEDAARLEEVFSEEEVFKALSDLNGDKASGLDGFPLRFWQFCWDFVKEEIMGFLIEFHERGRFVRSLNSTFLVLIPKKAGAEDLRDFRLISLVGGLYKLLAKVLENKLKKVVDKVVSSAQNAFVEGRKILDAALIANEAIDSLLKRNESGHGIWGEVDWVDLLMHLYSNVFRMEALSRLINRAVGGGFLSGCRVNGRGGDGALVSHLLFADNTLVFCEASEDQIVHLSWLLMWFEAISGLRINLDKSEILPVGRVENLENLALEAGCKVGRLPSSYLGILLGANHKSVAVWDGVEERFRKRLALWKRQFISKGGRITLIRSTLSSMPIYLMFLLRMPRVVSLRLEKIQRDFLRGGGALERKPHLVNWDTVCMDKRKGGLGVRRISIFNRALLCKWNWRFANERENFWRHVISRKFGEEEGGWASREVRESYGVGFWKEIRKEGALMQNKVVFSVGSGRRVKFWKDIWWGNFALCNSFPSLYAIASSKEAWVEEFWDTSGVEGVWSPRFSKPFNDWGVEEVERLLLTIRGARLNPLMEDRMMWNVTPNGIFSVKSLYNDLSSRRAGLFPHGLIWSPSVPSKVSFFAWEASWGKVLTMDQLKKRGWALANRCFLCCEEEESIDHILIHCSRARALWEFLFALFGVFWVLPSSVKDTLIEWRGFMLGKKHRKVWKAAPLCLFWAVWMERNMIAFDNEDFSVHSTQSPRLYRSTLPIGLENETCARLQLFLEIFSLNERNVIVDLGMLYLQSAGRAVHEYQFLPEQPSVRTDTYERVGSHYYGSPADGPSARASLSTGRSFMHGNEQVASGYGFQGQMPNLNLLSQQGRQNHGLSSTSGDYDTVPRKNSLGSIGMDAHFGSHPIAALDNPFISSDRRVTNDEDVLRMERKRKSEEARIAKEVEAHEKRIRKELEKQDILRRKREEQMRKEMERHDRERRKEEERLLREKQREEERYQREQRRELERREKFLQKESIRAEKMRQKEELRREKEAARVKAANDRAIARRIAKESMELIEDERLELMELVALSKGLPSILSLDSETLQNLESFRDMLTAFPPKSVQLRRPFTIQPWTDSEENIGNLLMVRLAKSFLNAFLILKFQVWRFLITFSDVLGLWPFTMDEFVQAFHDYDPRLLGEIHVALLRSIIKDIEDVARTPSIGLGANQNSAANPGGGHPQIVEGAYAWGFDIRSWQRHLNPLTWPEILRQFALSAGFGPKLKKRNVEETYLRDDNEGNDCEDIITNLRSGAAAENAVAIMQERGFSNPRRSRHRLTPGTVKFAAFHVLSLEGSKGLTILEVADKIQKSGLRDLTTSKTPEASIAAALSRDGKLFERTAPSTYCVRPAYRKDPADADAILSAAREKIQIFKSGCSDGEEADDVERDEDSESDVAEDPEVDDLGADPNLKKEAQNSYEADGFQSKSVSENEKETLFAEAMETKGGLENAGEGLSSTHSEGLKEVISTGASVDQSIDVAGISNKPTNPDQEDTDIDESNSGEPWAQGLMEGEYSDLSVEERLNALVALIGVAIEGNSIRIVLEERLEAANALKKQMWAEAQLDKRRMKEEYVMKMHYPSFMGNKTEQNVTMSTTEGRQSPMVAVDEKNNELSMNPVVQPEPFSDPQNDQSFLNNLPPERNLPMQDFSAGPENIPLQLPGYAAEKSRSQLKSYIGHKAEEMYVYRSLPLGQDRRRNRYWQFITSASRNDPNSGRIFVELRNGCWRLIDSEEGFDALVASLDARGVREAHLQSMLQRIEISFKETVRRNLQLSSIGRQSGGAVKTEDSEMARPTGCSVDIDSPSSTVCVSNSDATEPSASFSIELGRNDAEKFDALNRYQDFEKWMWKECINPSTLCALKYGKKRCTQLLGICDHCHDLHFFEDNHCPSCHRTYSPLDSNYSEHVAQCEEKHKVDLEWGFSSSSYSSPLRIKLLKAHLALIEVSVLPEALQPDWTDTYRKSWGMKLHASSSAEDLIQILTLLESNIRRDYLSSDFETTNELLGLSNASGCAVDDSLAAGSVPVLPWIPQTTAAVAIRLIELDASISYMLHQKLESHKDKGANDFIIDSGGLKEWFMIQFLVLQRVPAKFSVMKNMQDDESAEAPIEAVHLRDENWVEMGSGHTSSGRGRGGRRGRGRTRGGRSQRRVIGSRSESSKRRSAANNEKLGLLGWKGRTRGRGGRRRGRRTVRSRQKPVKQVVEDIPEEIIFKPPPRNLDREWNVETPTREPVEEAENVSSSESSEEYDDDNGQGTGDECDDLGVDEYSGPFNGKSEDVIEESDEIGDGDEDEEEEGEEEEDDEGDVDVGGYIIGDSDEERNGYEDGGHTGVGDEGGGYASSDYSE</sequence>
<dbReference type="Pfam" id="PF15613">
    <property type="entry name" value="WSD"/>
    <property type="match status" value="1"/>
</dbReference>
<feature type="compositionally biased region" description="Basic residues" evidence="5">
    <location>
        <begin position="2425"/>
        <end position="2446"/>
    </location>
</feature>
<dbReference type="Pfam" id="PF05066">
    <property type="entry name" value="HARE-HTH"/>
    <property type="match status" value="1"/>
</dbReference>
<evidence type="ECO:0000313" key="9">
    <source>
        <dbReference type="Proteomes" id="UP000288805"/>
    </source>
</evidence>
<dbReference type="SMART" id="SM00571">
    <property type="entry name" value="DDT"/>
    <property type="match status" value="1"/>
</dbReference>
<dbReference type="GO" id="GO:0006357">
    <property type="term" value="P:regulation of transcription by RNA polymerase II"/>
    <property type="evidence" value="ECO:0007669"/>
    <property type="project" value="InterPro"/>
</dbReference>
<feature type="compositionally biased region" description="Basic residues" evidence="5">
    <location>
        <begin position="2381"/>
        <end position="2397"/>
    </location>
</feature>
<dbReference type="Pfam" id="PF02791">
    <property type="entry name" value="DDT"/>
    <property type="match status" value="1"/>
</dbReference>
<evidence type="ECO:0000313" key="8">
    <source>
        <dbReference type="EMBL" id="RVX09490.1"/>
    </source>
</evidence>
<feature type="region of interest" description="Disordered" evidence="5">
    <location>
        <begin position="1733"/>
        <end position="1760"/>
    </location>
</feature>
<gene>
    <name evidence="8" type="primary">RLT2_2</name>
    <name evidence="8" type="ORF">CK203_015380</name>
</gene>
<dbReference type="InterPro" id="IPR028941">
    <property type="entry name" value="WHIM2_dom"/>
</dbReference>
<name>A0A438JKM0_VITVI</name>
<feature type="compositionally biased region" description="Polar residues" evidence="5">
    <location>
        <begin position="1087"/>
        <end position="1099"/>
    </location>
</feature>
<evidence type="ECO:0000259" key="7">
    <source>
        <dbReference type="PROSITE" id="PS51913"/>
    </source>
</evidence>
<dbReference type="GO" id="GO:0003677">
    <property type="term" value="F:DNA binding"/>
    <property type="evidence" value="ECO:0007669"/>
    <property type="project" value="UniProtKB-KW"/>
</dbReference>
<dbReference type="InterPro" id="IPR044977">
    <property type="entry name" value="RLT1-3"/>
</dbReference>
<dbReference type="GO" id="GO:0005634">
    <property type="term" value="C:nucleus"/>
    <property type="evidence" value="ECO:0007669"/>
    <property type="project" value="UniProtKB-SubCell"/>
</dbReference>